<gene>
    <name evidence="2" type="ORF">IQ227_26175</name>
</gene>
<evidence type="ECO:0000313" key="3">
    <source>
        <dbReference type="Proteomes" id="UP000606776"/>
    </source>
</evidence>
<dbReference type="RefSeq" id="WP_193944486.1">
    <property type="nucleotide sequence ID" value="NZ_JADEWB010000378.1"/>
</dbReference>
<dbReference type="Proteomes" id="UP000606776">
    <property type="component" value="Unassembled WGS sequence"/>
</dbReference>
<feature type="compositionally biased region" description="Polar residues" evidence="1">
    <location>
        <begin position="14"/>
        <end position="29"/>
    </location>
</feature>
<protein>
    <submittedName>
        <fullName evidence="2">Uncharacterized protein</fullName>
    </submittedName>
</protein>
<proteinExistence type="predicted"/>
<evidence type="ECO:0000256" key="1">
    <source>
        <dbReference type="SAM" id="MobiDB-lite"/>
    </source>
</evidence>
<keyword evidence="3" id="KW-1185">Reference proteome</keyword>
<accession>A0ABR9VLM7</accession>
<feature type="region of interest" description="Disordered" evidence="1">
    <location>
        <begin position="1"/>
        <end position="32"/>
    </location>
</feature>
<comment type="caution">
    <text evidence="2">The sequence shown here is derived from an EMBL/GenBank/DDBJ whole genome shotgun (WGS) entry which is preliminary data.</text>
</comment>
<evidence type="ECO:0000313" key="2">
    <source>
        <dbReference type="EMBL" id="MBE9239395.1"/>
    </source>
</evidence>
<reference evidence="2 3" key="1">
    <citation type="submission" date="2020-10" db="EMBL/GenBank/DDBJ databases">
        <authorList>
            <person name="Castelo-Branco R."/>
            <person name="Eusebio N."/>
            <person name="Adriana R."/>
            <person name="Vieira A."/>
            <person name="Brugerolle De Fraissinette N."/>
            <person name="Rezende De Castro R."/>
            <person name="Schneider M.P."/>
            <person name="Vasconcelos V."/>
            <person name="Leao P.N."/>
        </authorList>
    </citation>
    <scope>NUCLEOTIDE SEQUENCE [LARGE SCALE GENOMIC DNA]</scope>
    <source>
        <strain evidence="2 3">LEGE 00250</strain>
    </source>
</reference>
<dbReference type="EMBL" id="JADEWB010000378">
    <property type="protein sequence ID" value="MBE9239395.1"/>
    <property type="molecule type" value="Genomic_DNA"/>
</dbReference>
<organism evidence="2 3">
    <name type="scientific">Sphaerospermopsis aphanizomenoides LEGE 00250</name>
    <dbReference type="NCBI Taxonomy" id="2777972"/>
    <lineage>
        <taxon>Bacteria</taxon>
        <taxon>Bacillati</taxon>
        <taxon>Cyanobacteriota</taxon>
        <taxon>Cyanophyceae</taxon>
        <taxon>Nostocales</taxon>
        <taxon>Aphanizomenonaceae</taxon>
        <taxon>Sphaerospermopsis</taxon>
        <taxon>Sphaerospermopsis aphanizomenoides</taxon>
    </lineage>
</organism>
<sequence length="75" mass="8642">MLRKSFREGIGVRSQESGVRSQESGVRSQESGRDLKISLPSLEIPKNAHFFRYTLQNPCTNFCVYQPLTFDISRF</sequence>
<name>A0ABR9VLM7_9CYAN</name>